<dbReference type="SUPFAM" id="SSF117074">
    <property type="entry name" value="Hypothetical protein PA1324"/>
    <property type="match status" value="1"/>
</dbReference>
<keyword evidence="3" id="KW-1185">Reference proteome</keyword>
<dbReference type="STRING" id="1891671.SAMN06295885_0701"/>
<accession>A0A1X7N6M5</accession>
<dbReference type="Proteomes" id="UP000193711">
    <property type="component" value="Unassembled WGS sequence"/>
</dbReference>
<keyword evidence="2" id="KW-0378">Hydrolase</keyword>
<sequence length="289" mass="30302">MSSLSRGAVRRSLALAAAVLVAATALATPSVADPDRGTGTITGHLLLEGTPSTPPPAGTEVVTYNTFDPIGYYATTADDGTFTFDGLAAGTYSVRTEYEDGVHVPIDLGSDTIRDGTGDSFPLTAGGTLTLPDYVLPIGGSISGHVDTDDGAPIVVSAYQGPFRGYFSTTTDANGDYTIGGLETADYIVGFDDRGPDATYKKWWPDSPDMNGAQTLTITRLGQTITGIDADLRTPSTNPLDSAPCLDRSKLTLAKATAAARAYLRSHHDLDALKTLTRADVKQYLIRCA</sequence>
<evidence type="ECO:0000256" key="1">
    <source>
        <dbReference type="SAM" id="SignalP"/>
    </source>
</evidence>
<keyword evidence="2" id="KW-0121">Carboxypeptidase</keyword>
<feature type="signal peptide" evidence="1">
    <location>
        <begin position="1"/>
        <end position="27"/>
    </location>
</feature>
<feature type="chain" id="PRO_5038858920" evidence="1">
    <location>
        <begin position="28"/>
        <end position="289"/>
    </location>
</feature>
<dbReference type="OrthoDB" id="3771655at2"/>
<protein>
    <submittedName>
        <fullName evidence="2">Carboxypeptidase regulatory-like domain-containing protein</fullName>
    </submittedName>
</protein>
<organism evidence="2 3">
    <name type="scientific">Rathayibacter oskolensis</name>
    <dbReference type="NCBI Taxonomy" id="1891671"/>
    <lineage>
        <taxon>Bacteria</taxon>
        <taxon>Bacillati</taxon>
        <taxon>Actinomycetota</taxon>
        <taxon>Actinomycetes</taxon>
        <taxon>Micrococcales</taxon>
        <taxon>Microbacteriaceae</taxon>
        <taxon>Rathayibacter</taxon>
    </lineage>
</organism>
<dbReference type="RefSeq" id="WP_085475183.1">
    <property type="nucleotide sequence ID" value="NZ_FXBM01000001.1"/>
</dbReference>
<proteinExistence type="predicted"/>
<reference evidence="3" key="1">
    <citation type="submission" date="2017-04" db="EMBL/GenBank/DDBJ databases">
        <authorList>
            <person name="Varghese N."/>
            <person name="Submissions S."/>
        </authorList>
    </citation>
    <scope>NUCLEOTIDE SEQUENCE [LARGE SCALE GENOMIC DNA]</scope>
    <source>
        <strain evidence="3">VKM Ac-2121</strain>
    </source>
</reference>
<evidence type="ECO:0000313" key="3">
    <source>
        <dbReference type="Proteomes" id="UP000193711"/>
    </source>
</evidence>
<evidence type="ECO:0000313" key="2">
    <source>
        <dbReference type="EMBL" id="SMH32171.1"/>
    </source>
</evidence>
<keyword evidence="2" id="KW-0645">Protease</keyword>
<dbReference type="GO" id="GO:0004180">
    <property type="term" value="F:carboxypeptidase activity"/>
    <property type="evidence" value="ECO:0007669"/>
    <property type="project" value="UniProtKB-KW"/>
</dbReference>
<gene>
    <name evidence="2" type="ORF">SAMN06295885_0701</name>
</gene>
<dbReference type="EMBL" id="FXBM01000001">
    <property type="protein sequence ID" value="SMH32171.1"/>
    <property type="molecule type" value="Genomic_DNA"/>
</dbReference>
<dbReference type="AlphaFoldDB" id="A0A1X7N6M5"/>
<name>A0A1X7N6M5_9MICO</name>
<dbReference type="Gene3D" id="2.60.40.1120">
    <property type="entry name" value="Carboxypeptidase-like, regulatory domain"/>
    <property type="match status" value="1"/>
</dbReference>
<keyword evidence="1" id="KW-0732">Signal</keyword>